<keyword evidence="3" id="KW-1185">Reference proteome</keyword>
<evidence type="ECO:0000256" key="1">
    <source>
        <dbReference type="ARBA" id="ARBA00023125"/>
    </source>
</evidence>
<dbReference type="AlphaFoldDB" id="A0A6J1W5M5"/>
<reference evidence="4" key="1">
    <citation type="submission" date="2025-08" db="UniProtKB">
        <authorList>
            <consortium name="RefSeq"/>
        </authorList>
    </citation>
    <scope>IDENTIFICATION</scope>
</reference>
<dbReference type="PANTHER" id="PTHR33066:SF2">
    <property type="entry name" value="FILAGGRIN-2-LIKE"/>
    <property type="match status" value="1"/>
</dbReference>
<keyword evidence="1" id="KW-0238">DNA-binding</keyword>
<dbReference type="InterPro" id="IPR010998">
    <property type="entry name" value="Integrase_recombinase_N"/>
</dbReference>
<organism evidence="3 4">
    <name type="scientific">Notechis scutatus</name>
    <name type="common">mainland tiger snake</name>
    <dbReference type="NCBI Taxonomy" id="8663"/>
    <lineage>
        <taxon>Eukaryota</taxon>
        <taxon>Metazoa</taxon>
        <taxon>Chordata</taxon>
        <taxon>Craniata</taxon>
        <taxon>Vertebrata</taxon>
        <taxon>Euteleostomi</taxon>
        <taxon>Lepidosauria</taxon>
        <taxon>Squamata</taxon>
        <taxon>Bifurcata</taxon>
        <taxon>Unidentata</taxon>
        <taxon>Episquamata</taxon>
        <taxon>Toxicofera</taxon>
        <taxon>Serpentes</taxon>
        <taxon>Colubroidea</taxon>
        <taxon>Elapidae</taxon>
        <taxon>Hydrophiinae</taxon>
        <taxon>Notechis</taxon>
    </lineage>
</organism>
<proteinExistence type="predicted"/>
<evidence type="ECO:0000313" key="3">
    <source>
        <dbReference type="Proteomes" id="UP000504612"/>
    </source>
</evidence>
<gene>
    <name evidence="4" type="primary">LOC113432497</name>
</gene>
<accession>A0A6J1W5M5</accession>
<feature type="non-terminal residue" evidence="4">
    <location>
        <position position="1"/>
    </location>
</feature>
<dbReference type="GeneID" id="113432497"/>
<dbReference type="PANTHER" id="PTHR33066">
    <property type="entry name" value="INTEGRASE_SAM-LIKE_N DOMAIN-CONTAINING PROTEIN"/>
    <property type="match status" value="1"/>
</dbReference>
<sequence length="293" mass="32454">DSETGSREGGDSPGGTVLAQETVVRGPSRPVGGPSMEDSTRQNLPVPRPSPPPRSTVASVSRLEVEREKLKAEGLSAQVITTIMAARRPSTTRIYNATWNSFSKWCRQSSINPLSPSVAQVLASLQDGLDKGLSPNTLRRQVSALSTMVSGDSSAPLSHHPRIRAFLRGASNLRPPMVHRYPTWDLNKVLTALTKSPLEPLRETSLQYLTLKVVFLVAITSARRISEIAALSVRKDLCIFYPDRVILRPDPVFMPKINSAFHRAQELVLPNFCPKPVREKERQWHTLDVRRAL</sequence>
<name>A0A6J1W5M5_9SAUR</name>
<dbReference type="RefSeq" id="XP_026550410.1">
    <property type="nucleotide sequence ID" value="XM_026694625.1"/>
</dbReference>
<dbReference type="KEGG" id="nss:113432497"/>
<protein>
    <submittedName>
        <fullName evidence="4">Uncharacterized protein LOC113432497</fullName>
    </submittedName>
</protein>
<dbReference type="SUPFAM" id="SSF47823">
    <property type="entry name" value="lambda integrase-like, N-terminal domain"/>
    <property type="match status" value="1"/>
</dbReference>
<dbReference type="GO" id="GO:0003677">
    <property type="term" value="F:DNA binding"/>
    <property type="evidence" value="ECO:0007669"/>
    <property type="project" value="UniProtKB-KW"/>
</dbReference>
<dbReference type="Proteomes" id="UP000504612">
    <property type="component" value="Unplaced"/>
</dbReference>
<feature type="compositionally biased region" description="Basic and acidic residues" evidence="2">
    <location>
        <begin position="1"/>
        <end position="10"/>
    </location>
</feature>
<evidence type="ECO:0000313" key="4">
    <source>
        <dbReference type="RefSeq" id="XP_026550410.1"/>
    </source>
</evidence>
<evidence type="ECO:0000256" key="2">
    <source>
        <dbReference type="SAM" id="MobiDB-lite"/>
    </source>
</evidence>
<feature type="non-terminal residue" evidence="4">
    <location>
        <position position="293"/>
    </location>
</feature>
<feature type="region of interest" description="Disordered" evidence="2">
    <location>
        <begin position="1"/>
        <end position="59"/>
    </location>
</feature>
<dbReference type="Gene3D" id="1.10.150.130">
    <property type="match status" value="1"/>
</dbReference>